<feature type="domain" description="NADP-dependent oxidoreductase" evidence="1">
    <location>
        <begin position="19"/>
        <end position="228"/>
    </location>
</feature>
<accession>A0ABU2M2V1</accession>
<dbReference type="InterPro" id="IPR023210">
    <property type="entry name" value="NADP_OxRdtase_dom"/>
</dbReference>
<dbReference type="Proteomes" id="UP001183390">
    <property type="component" value="Unassembled WGS sequence"/>
</dbReference>
<dbReference type="EMBL" id="JAVREP010000001">
    <property type="protein sequence ID" value="MDT0326974.1"/>
    <property type="molecule type" value="Genomic_DNA"/>
</dbReference>
<name>A0ABU2M2V1_9ACTN</name>
<dbReference type="InterPro" id="IPR053135">
    <property type="entry name" value="AKR2_Oxidoreductase"/>
</dbReference>
<protein>
    <submittedName>
        <fullName evidence="2">Aldo/keto reductase</fullName>
    </submittedName>
</protein>
<comment type="caution">
    <text evidence="2">The sequence shown here is derived from an EMBL/GenBank/DDBJ whole genome shotgun (WGS) entry which is preliminary data.</text>
</comment>
<dbReference type="PANTHER" id="PTHR43312">
    <property type="entry name" value="D-THREO-ALDOSE 1-DEHYDROGENASE"/>
    <property type="match status" value="1"/>
</dbReference>
<dbReference type="Gene3D" id="3.20.20.100">
    <property type="entry name" value="NADP-dependent oxidoreductase domain"/>
    <property type="match status" value="1"/>
</dbReference>
<evidence type="ECO:0000259" key="1">
    <source>
        <dbReference type="Pfam" id="PF00248"/>
    </source>
</evidence>
<keyword evidence="3" id="KW-1185">Reference proteome</keyword>
<dbReference type="SUPFAM" id="SSF51430">
    <property type="entry name" value="NAD(P)-linked oxidoreductase"/>
    <property type="match status" value="1"/>
</dbReference>
<proteinExistence type="predicted"/>
<reference evidence="3" key="1">
    <citation type="submission" date="2023-07" db="EMBL/GenBank/DDBJ databases">
        <title>30 novel species of actinomycetes from the DSMZ collection.</title>
        <authorList>
            <person name="Nouioui I."/>
        </authorList>
    </citation>
    <scope>NUCLEOTIDE SEQUENCE [LARGE SCALE GENOMIC DNA]</scope>
    <source>
        <strain evidence="3">DSM 44743</strain>
    </source>
</reference>
<dbReference type="Pfam" id="PF00248">
    <property type="entry name" value="Aldo_ket_red"/>
    <property type="match status" value="1"/>
</dbReference>
<sequence length="302" mass="31722">MTLLGLGTYRSRDVVTSATIAAAAGCPLIDTAPAYGKGTHQAALAPVLKEHPRVRIATKIGHMTTGQARAALTGGVLTEAEAATRHSIAPAYVRHQVGMSRAELRRPVLDLVYLHNPDHHNGDRQGLHARIREAFTPLEEARAEGMLLGYGVATWSGFRDGAFTVPELARLAEEAAGDPCTGLAAVQLPVSMVEIDPIRQALAGKGPIPAARGAGWEVWGSAPLHGGDLPARINDPLADYIATGTDPARAALLVAASTPGLTGVLLSTTNTNHWRQAAETVTGQRLSPLRLKDICGLLQPVP</sequence>
<organism evidence="2 3">
    <name type="scientific">Nocardiopsis lambiniae</name>
    <dbReference type="NCBI Taxonomy" id="3075539"/>
    <lineage>
        <taxon>Bacteria</taxon>
        <taxon>Bacillati</taxon>
        <taxon>Actinomycetota</taxon>
        <taxon>Actinomycetes</taxon>
        <taxon>Streptosporangiales</taxon>
        <taxon>Nocardiopsidaceae</taxon>
        <taxon>Nocardiopsis</taxon>
    </lineage>
</organism>
<gene>
    <name evidence="2" type="ORF">RM479_00950</name>
</gene>
<evidence type="ECO:0000313" key="2">
    <source>
        <dbReference type="EMBL" id="MDT0326974.1"/>
    </source>
</evidence>
<dbReference type="InterPro" id="IPR036812">
    <property type="entry name" value="NAD(P)_OxRdtase_dom_sf"/>
</dbReference>
<evidence type="ECO:0000313" key="3">
    <source>
        <dbReference type="Proteomes" id="UP001183390"/>
    </source>
</evidence>
<dbReference type="PANTHER" id="PTHR43312:SF1">
    <property type="entry name" value="NADP-DEPENDENT OXIDOREDUCTASE DOMAIN-CONTAINING PROTEIN"/>
    <property type="match status" value="1"/>
</dbReference>
<dbReference type="RefSeq" id="WP_311509760.1">
    <property type="nucleotide sequence ID" value="NZ_JAVREP010000001.1"/>
</dbReference>